<dbReference type="PANTHER" id="PTHR12086">
    <property type="entry name" value="EF-HAND DOMAIN C-TERMINAL CONTAINING PROTEIN"/>
    <property type="match status" value="1"/>
</dbReference>
<evidence type="ECO:0000256" key="5">
    <source>
        <dbReference type="ARBA" id="ARBA00022846"/>
    </source>
</evidence>
<dbReference type="Pfam" id="PF25325">
    <property type="entry name" value="EF-hand_EFHB_C"/>
    <property type="match status" value="1"/>
</dbReference>
<dbReference type="Proteomes" id="UP001209878">
    <property type="component" value="Unassembled WGS sequence"/>
</dbReference>
<evidence type="ECO:0000256" key="7">
    <source>
        <dbReference type="ARBA" id="ARBA00023212"/>
    </source>
</evidence>
<dbReference type="SUPFAM" id="SSF47473">
    <property type="entry name" value="EF-hand"/>
    <property type="match status" value="1"/>
</dbReference>
<dbReference type="Gene3D" id="1.10.238.10">
    <property type="entry name" value="EF-hand"/>
    <property type="match status" value="1"/>
</dbReference>
<evidence type="ECO:0000256" key="4">
    <source>
        <dbReference type="ARBA" id="ARBA00022837"/>
    </source>
</evidence>
<dbReference type="PROSITE" id="PS00018">
    <property type="entry name" value="EF_HAND_1"/>
    <property type="match status" value="1"/>
</dbReference>
<evidence type="ECO:0000313" key="10">
    <source>
        <dbReference type="EMBL" id="KAK2193405.1"/>
    </source>
</evidence>
<comment type="caution">
    <text evidence="10">The sequence shown here is derived from an EMBL/GenBank/DDBJ whole genome shotgun (WGS) entry which is preliminary data.</text>
</comment>
<keyword evidence="3" id="KW-0677">Repeat</keyword>
<evidence type="ECO:0000313" key="11">
    <source>
        <dbReference type="Proteomes" id="UP001209878"/>
    </source>
</evidence>
<keyword evidence="2" id="KW-0963">Cytoplasm</keyword>
<evidence type="ECO:0000256" key="8">
    <source>
        <dbReference type="ARBA" id="ARBA00023273"/>
    </source>
</evidence>
<reference evidence="10" key="1">
    <citation type="journal article" date="2023" name="Mol. Biol. Evol.">
        <title>Third-Generation Sequencing Reveals the Adaptive Role of the Epigenome in Three Deep-Sea Polychaetes.</title>
        <authorList>
            <person name="Perez M."/>
            <person name="Aroh O."/>
            <person name="Sun Y."/>
            <person name="Lan Y."/>
            <person name="Juniper S.K."/>
            <person name="Young C.R."/>
            <person name="Angers B."/>
            <person name="Qian P.Y."/>
        </authorList>
    </citation>
    <scope>NUCLEOTIDE SEQUENCE</scope>
    <source>
        <strain evidence="10">R07B-5</strain>
    </source>
</reference>
<evidence type="ECO:0000256" key="6">
    <source>
        <dbReference type="ARBA" id="ARBA00023069"/>
    </source>
</evidence>
<evidence type="ECO:0000259" key="9">
    <source>
        <dbReference type="PROSITE" id="PS50222"/>
    </source>
</evidence>
<name>A0AAD9UL80_RIDPI</name>
<keyword evidence="4" id="KW-0106">Calcium</keyword>
<accession>A0AAD9UL80</accession>
<gene>
    <name evidence="10" type="ORF">NP493_13g06020</name>
</gene>
<dbReference type="AlphaFoldDB" id="A0AAD9UL80"/>
<evidence type="ECO:0000256" key="3">
    <source>
        <dbReference type="ARBA" id="ARBA00022737"/>
    </source>
</evidence>
<sequence length="402" mass="45603">MMRGRWEGTCTVSPTRTSGLVSRSKRNYTLGSYKRFDNFGVPTPHDNEGNPTYKSLKWVTELLGEKAAPIVSKRVDEFRERTQPQLGKVHDPIKDTLNVPPDHTFGVLVKADKYGAGDLIHNRDRHNYLRGLERDRGIVAAIRAQLKKANYHNFHDLVAAFRFYDKTNSGQISIADLQEVLLKFNLPAEPEIVIQLMYYCDQSNTGFINYTEFSNFLNWKEQMPSGLVSDGRPADTPVDPLVPKEPPQPFEPERLQKQIDHAIGDHRTSASMINAVVGGIPTKGYRTYGTPTIRSDIPAPRIRRIDDHTNYGDGSDVLGLVSPSIYTAFGVYERDFLCPRPREQIREFFANVGVEMDSDTFQKIYVEAASRHPGCEVSIESFRMVMDEMQGIEIMRSNNEIL</sequence>
<organism evidence="10 11">
    <name type="scientific">Ridgeia piscesae</name>
    <name type="common">Tubeworm</name>
    <dbReference type="NCBI Taxonomy" id="27915"/>
    <lineage>
        <taxon>Eukaryota</taxon>
        <taxon>Metazoa</taxon>
        <taxon>Spiralia</taxon>
        <taxon>Lophotrochozoa</taxon>
        <taxon>Annelida</taxon>
        <taxon>Polychaeta</taxon>
        <taxon>Sedentaria</taxon>
        <taxon>Canalipalpata</taxon>
        <taxon>Sabellida</taxon>
        <taxon>Siboglinidae</taxon>
        <taxon>Ridgeia</taxon>
    </lineage>
</organism>
<keyword evidence="6" id="KW-0969">Cilium</keyword>
<dbReference type="InterPro" id="IPR011992">
    <property type="entry name" value="EF-hand-dom_pair"/>
</dbReference>
<evidence type="ECO:0000256" key="2">
    <source>
        <dbReference type="ARBA" id="ARBA00022490"/>
    </source>
</evidence>
<keyword evidence="8" id="KW-0966">Cell projection</keyword>
<dbReference type="InterPro" id="IPR057428">
    <property type="entry name" value="EFHB_EF-hand_C"/>
</dbReference>
<proteinExistence type="predicted"/>
<dbReference type="InterPro" id="IPR040193">
    <property type="entry name" value="EFHC1/EFHC2/EFHB"/>
</dbReference>
<keyword evidence="5" id="KW-0282">Flagellum</keyword>
<protein>
    <recommendedName>
        <fullName evidence="9">EF-hand domain-containing protein</fullName>
    </recommendedName>
</protein>
<dbReference type="InterPro" id="IPR018247">
    <property type="entry name" value="EF_Hand_1_Ca_BS"/>
</dbReference>
<keyword evidence="11" id="KW-1185">Reference proteome</keyword>
<dbReference type="PROSITE" id="PS50222">
    <property type="entry name" value="EF_HAND_2"/>
    <property type="match status" value="1"/>
</dbReference>
<dbReference type="PANTHER" id="PTHR12086:SF12">
    <property type="entry name" value="EF-HAND DOMAIN-CONTAINING FAMILY MEMBER B"/>
    <property type="match status" value="1"/>
</dbReference>
<keyword evidence="7" id="KW-0206">Cytoskeleton</keyword>
<dbReference type="GO" id="GO:0005509">
    <property type="term" value="F:calcium ion binding"/>
    <property type="evidence" value="ECO:0007669"/>
    <property type="project" value="InterPro"/>
</dbReference>
<dbReference type="EMBL" id="JAODUO010000013">
    <property type="protein sequence ID" value="KAK2193405.1"/>
    <property type="molecule type" value="Genomic_DNA"/>
</dbReference>
<dbReference type="InterPro" id="IPR002048">
    <property type="entry name" value="EF_hand_dom"/>
</dbReference>
<feature type="domain" description="EF-hand" evidence="9">
    <location>
        <begin position="152"/>
        <end position="187"/>
    </location>
</feature>
<evidence type="ECO:0000256" key="1">
    <source>
        <dbReference type="ARBA" id="ARBA00004611"/>
    </source>
</evidence>
<comment type="subcellular location">
    <subcellularLocation>
        <location evidence="1">Cytoplasm</location>
        <location evidence="1">Cytoskeleton</location>
        <location evidence="1">Flagellum axoneme</location>
    </subcellularLocation>
</comment>